<reference evidence="12 13" key="1">
    <citation type="submission" date="2024-02" db="EMBL/GenBank/DDBJ databases">
        <title>New especies of Spiribacter isolated from saline water.</title>
        <authorList>
            <person name="Leon M.J."/>
            <person name="De La Haba R."/>
            <person name="Sanchez-Porro C."/>
            <person name="Ventosa A."/>
        </authorList>
    </citation>
    <scope>NUCLEOTIDE SEQUENCE [LARGE SCALE GENOMIC DNA]</scope>
    <source>
        <strain evidence="13">ag22IC6-390</strain>
    </source>
</reference>
<dbReference type="HAMAP" id="MF_00365">
    <property type="entry name" value="RecF"/>
    <property type="match status" value="1"/>
</dbReference>
<dbReference type="RefSeq" id="WP_367959169.1">
    <property type="nucleotide sequence ID" value="NZ_JBAKFK010000003.1"/>
</dbReference>
<comment type="subcellular location">
    <subcellularLocation>
        <location evidence="1 9 10">Cytoplasm</location>
    </subcellularLocation>
</comment>
<keyword evidence="9 10" id="KW-0227">DNA damage</keyword>
<dbReference type="InterPro" id="IPR042174">
    <property type="entry name" value="RecF_2"/>
</dbReference>
<feature type="binding site" evidence="9">
    <location>
        <begin position="37"/>
        <end position="44"/>
    </location>
    <ligand>
        <name>ATP</name>
        <dbReference type="ChEBI" id="CHEBI:30616"/>
    </ligand>
</feature>
<comment type="similarity">
    <text evidence="2 9 10">Belongs to the RecF family.</text>
</comment>
<dbReference type="PROSITE" id="PS00617">
    <property type="entry name" value="RECF_1"/>
    <property type="match status" value="1"/>
</dbReference>
<evidence type="ECO:0000313" key="13">
    <source>
        <dbReference type="Proteomes" id="UP001556709"/>
    </source>
</evidence>
<dbReference type="InterPro" id="IPR003395">
    <property type="entry name" value="RecF/RecN/SMC_N"/>
</dbReference>
<dbReference type="Gene3D" id="3.40.50.300">
    <property type="entry name" value="P-loop containing nucleotide triphosphate hydrolases"/>
    <property type="match status" value="1"/>
</dbReference>
<dbReference type="NCBIfam" id="TIGR00611">
    <property type="entry name" value="recf"/>
    <property type="match status" value="1"/>
</dbReference>
<protein>
    <recommendedName>
        <fullName evidence="3 9">DNA replication and repair protein RecF</fullName>
    </recommendedName>
</protein>
<dbReference type="InterPro" id="IPR018078">
    <property type="entry name" value="DNA-binding_RecF_CS"/>
</dbReference>
<gene>
    <name evidence="9 12" type="primary">recF</name>
    <name evidence="12" type="ORF">V6X73_07205</name>
</gene>
<evidence type="ECO:0000256" key="4">
    <source>
        <dbReference type="ARBA" id="ARBA00022490"/>
    </source>
</evidence>
<dbReference type="Gene3D" id="1.20.1050.90">
    <property type="entry name" value="RecF/RecN/SMC, N-terminal domain"/>
    <property type="match status" value="1"/>
</dbReference>
<name>A0ABV3TFH2_9GAMM</name>
<evidence type="ECO:0000256" key="10">
    <source>
        <dbReference type="RuleBase" id="RU000578"/>
    </source>
</evidence>
<keyword evidence="13" id="KW-1185">Reference proteome</keyword>
<evidence type="ECO:0000256" key="1">
    <source>
        <dbReference type="ARBA" id="ARBA00004496"/>
    </source>
</evidence>
<dbReference type="InterPro" id="IPR027417">
    <property type="entry name" value="P-loop_NTPase"/>
</dbReference>
<dbReference type="PROSITE" id="PS00618">
    <property type="entry name" value="RECF_2"/>
    <property type="match status" value="1"/>
</dbReference>
<keyword evidence="7 9" id="KW-0067">ATP-binding</keyword>
<accession>A0ABV3TFH2</accession>
<evidence type="ECO:0000256" key="7">
    <source>
        <dbReference type="ARBA" id="ARBA00022840"/>
    </source>
</evidence>
<sequence>MTQPADADGLERLGWTGFRGLAPGSIDPDPGLNLIHGDNAAGKTSLVEAIYFLARARSFITHRTARVIANGQDAAVVNGRIRAQGQAYRLGVGHQQGETRVRLNGADTRALSESAWLLPIQVVNTEVQRLLTDSPDGRRAFLNWGVFHVKPGYRADWRRYRRALQQRNAALKTGHRQLSATWEPEMAEAGKRVDDQRRAFLAKLEPVCQKLWQQWLPDRSIEWRLRSGWPDGSGLDEILDTHRDRELAQGHGLYGPHRADLRVLADGVDATAQLSRGQQKLLVTAMRLALTELWGEQRAGRPVLLLDDLPAELDAGHRRALLDYLLCTPAQCFVTAIDATQLPLEAHGQWFHVEHGRVTAV</sequence>
<keyword evidence="4 9" id="KW-0963">Cytoplasm</keyword>
<keyword evidence="9 10" id="KW-0742">SOS response</keyword>
<dbReference type="SUPFAM" id="SSF52540">
    <property type="entry name" value="P-loop containing nucleoside triphosphate hydrolases"/>
    <property type="match status" value="1"/>
</dbReference>
<keyword evidence="9 10" id="KW-0234">DNA repair</keyword>
<keyword evidence="5 9" id="KW-0235">DNA replication</keyword>
<comment type="function">
    <text evidence="9 10">The RecF protein is involved in DNA metabolism; it is required for DNA replication and normal SOS inducibility. RecF binds preferentially to single-stranded, linear DNA. It also seems to bind ATP.</text>
</comment>
<dbReference type="EMBL" id="JBAKFM010000003">
    <property type="protein sequence ID" value="MEX0469509.1"/>
    <property type="molecule type" value="Genomic_DNA"/>
</dbReference>
<evidence type="ECO:0000259" key="11">
    <source>
        <dbReference type="Pfam" id="PF02463"/>
    </source>
</evidence>
<feature type="domain" description="RecF/RecN/SMC N-terminal" evidence="11">
    <location>
        <begin position="10"/>
        <end position="342"/>
    </location>
</feature>
<dbReference type="PANTHER" id="PTHR32182">
    <property type="entry name" value="DNA REPLICATION AND REPAIR PROTEIN RECF"/>
    <property type="match status" value="1"/>
</dbReference>
<evidence type="ECO:0000256" key="6">
    <source>
        <dbReference type="ARBA" id="ARBA00022741"/>
    </source>
</evidence>
<organism evidence="12 13">
    <name type="scientific">Spiribacter pallidus</name>
    <dbReference type="NCBI Taxonomy" id="1987936"/>
    <lineage>
        <taxon>Bacteria</taxon>
        <taxon>Pseudomonadati</taxon>
        <taxon>Pseudomonadota</taxon>
        <taxon>Gammaproteobacteria</taxon>
        <taxon>Chromatiales</taxon>
        <taxon>Ectothiorhodospiraceae</taxon>
        <taxon>Spiribacter</taxon>
    </lineage>
</organism>
<keyword evidence="6 9" id="KW-0547">Nucleotide-binding</keyword>
<evidence type="ECO:0000256" key="8">
    <source>
        <dbReference type="ARBA" id="ARBA00023125"/>
    </source>
</evidence>
<evidence type="ECO:0000256" key="5">
    <source>
        <dbReference type="ARBA" id="ARBA00022705"/>
    </source>
</evidence>
<evidence type="ECO:0000256" key="3">
    <source>
        <dbReference type="ARBA" id="ARBA00020170"/>
    </source>
</evidence>
<comment type="caution">
    <text evidence="12">The sequence shown here is derived from an EMBL/GenBank/DDBJ whole genome shotgun (WGS) entry which is preliminary data.</text>
</comment>
<dbReference type="PANTHER" id="PTHR32182:SF0">
    <property type="entry name" value="DNA REPLICATION AND REPAIR PROTEIN RECF"/>
    <property type="match status" value="1"/>
</dbReference>
<evidence type="ECO:0000256" key="2">
    <source>
        <dbReference type="ARBA" id="ARBA00008016"/>
    </source>
</evidence>
<dbReference type="InterPro" id="IPR001238">
    <property type="entry name" value="DNA-binding_RecF"/>
</dbReference>
<proteinExistence type="inferred from homology"/>
<dbReference type="Proteomes" id="UP001556709">
    <property type="component" value="Unassembled WGS sequence"/>
</dbReference>
<evidence type="ECO:0000256" key="9">
    <source>
        <dbReference type="HAMAP-Rule" id="MF_00365"/>
    </source>
</evidence>
<keyword evidence="8 9" id="KW-0238">DNA-binding</keyword>
<evidence type="ECO:0000313" key="12">
    <source>
        <dbReference type="EMBL" id="MEX0469509.1"/>
    </source>
</evidence>
<dbReference type="Pfam" id="PF02463">
    <property type="entry name" value="SMC_N"/>
    <property type="match status" value="1"/>
</dbReference>